<accession>A0A3A8PR53</accession>
<dbReference type="PROSITE" id="PS50231">
    <property type="entry name" value="RICIN_B_LECTIN"/>
    <property type="match status" value="2"/>
</dbReference>
<organism evidence="3 4">
    <name type="scientific">Corallococcus llansteffanensis</name>
    <dbReference type="NCBI Taxonomy" id="2316731"/>
    <lineage>
        <taxon>Bacteria</taxon>
        <taxon>Pseudomonadati</taxon>
        <taxon>Myxococcota</taxon>
        <taxon>Myxococcia</taxon>
        <taxon>Myxococcales</taxon>
        <taxon>Cystobacterineae</taxon>
        <taxon>Myxococcaceae</taxon>
        <taxon>Corallococcus</taxon>
    </lineage>
</organism>
<name>A0A3A8PR53_9BACT</name>
<feature type="compositionally biased region" description="Basic and acidic residues" evidence="1">
    <location>
        <begin position="81"/>
        <end position="100"/>
    </location>
</feature>
<proteinExistence type="predicted"/>
<evidence type="ECO:0000256" key="1">
    <source>
        <dbReference type="SAM" id="MobiDB-lite"/>
    </source>
</evidence>
<dbReference type="Gene3D" id="2.80.10.50">
    <property type="match status" value="3"/>
</dbReference>
<dbReference type="Proteomes" id="UP000272888">
    <property type="component" value="Unassembled WGS sequence"/>
</dbReference>
<feature type="domain" description="Ricin B lectin" evidence="2">
    <location>
        <begin position="401"/>
        <end position="534"/>
    </location>
</feature>
<dbReference type="SUPFAM" id="SSF50370">
    <property type="entry name" value="Ricin B-like lectins"/>
    <property type="match status" value="2"/>
</dbReference>
<comment type="caution">
    <text evidence="3">The sequence shown here is derived from an EMBL/GenBank/DDBJ whole genome shotgun (WGS) entry which is preliminary data.</text>
</comment>
<keyword evidence="4" id="KW-1185">Reference proteome</keyword>
<evidence type="ECO:0000259" key="2">
    <source>
        <dbReference type="SMART" id="SM00458"/>
    </source>
</evidence>
<evidence type="ECO:0000313" key="4">
    <source>
        <dbReference type="Proteomes" id="UP000272888"/>
    </source>
</evidence>
<dbReference type="Pfam" id="PF00652">
    <property type="entry name" value="Ricin_B_lectin"/>
    <property type="match status" value="2"/>
</dbReference>
<gene>
    <name evidence="3" type="ORF">D7V93_18665</name>
</gene>
<reference evidence="4" key="1">
    <citation type="submission" date="2018-09" db="EMBL/GenBank/DDBJ databases">
        <authorList>
            <person name="Livingstone P.G."/>
            <person name="Whitworth D.E."/>
        </authorList>
    </citation>
    <scope>NUCLEOTIDE SEQUENCE [LARGE SCALE GENOMIC DNA]</scope>
    <source>
        <strain evidence="4">CA051B</strain>
    </source>
</reference>
<dbReference type="CDD" id="cd00161">
    <property type="entry name" value="beta-trefoil_Ricin-like"/>
    <property type="match status" value="2"/>
</dbReference>
<feature type="region of interest" description="Disordered" evidence="1">
    <location>
        <begin position="47"/>
        <end position="100"/>
    </location>
</feature>
<protein>
    <recommendedName>
        <fullName evidence="2">Ricin B lectin domain-containing protein</fullName>
    </recommendedName>
</protein>
<sequence length="534" mass="58308">MCGPPAFTKSLQPALILVKSNITSSQRHRRADEGRDAPVACGRRLQRGGAAGSQLGDASGQEALQVPRPPPEGEVLAGPQHRGEEVARERPHRGPDHRGEALECRDGLAPRKTLRRGEVSAGLRVEVQGETAHGIQGHREVAIAQVLGREGLRAEGEEGVGLARRAVEERPLQAPQVREVAHVLNRAIERFVEAPDGVPDDARDGMGVHGRDATSESQAPCPARQFLMQRHSALSWRHHLPLTFNRRPCSTQRNALAASDIADVNAMYVERVRLRPAAAGTRCLDVQNGVAANGTPVWSYACNASAAQVWYLMPGGEVRNGLDSNYCLSVNTAEPITGASVHIAPCDGSSRQQWVMPPGREELRTQLATTHRLDLHNGSTASGARMKIWTCNDNDAQKLQRFVRLRSSVNWNRCLDVWNDNASNGANVNTFDCNDEVGQQWYFASTREVRSGVNPAFCLDVQNGGTAESTKVQLYSCNCSFAQRWQYFPEIGTIHSNVVAASRCLDVPNANPEAGANVQIWGSNFGLAQRWLKM</sequence>
<dbReference type="SMART" id="SM00458">
    <property type="entry name" value="RICIN"/>
    <property type="match status" value="2"/>
</dbReference>
<feature type="domain" description="Ricin B lectin" evidence="2">
    <location>
        <begin position="270"/>
        <end position="400"/>
    </location>
</feature>
<dbReference type="InterPro" id="IPR035992">
    <property type="entry name" value="Ricin_B-like_lectins"/>
</dbReference>
<evidence type="ECO:0000313" key="3">
    <source>
        <dbReference type="EMBL" id="RKH57291.1"/>
    </source>
</evidence>
<dbReference type="EMBL" id="RAWB01000185">
    <property type="protein sequence ID" value="RKH57291.1"/>
    <property type="molecule type" value="Genomic_DNA"/>
</dbReference>
<dbReference type="AlphaFoldDB" id="A0A3A8PR53"/>
<dbReference type="InterPro" id="IPR000772">
    <property type="entry name" value="Ricin_B_lectin"/>
</dbReference>